<comment type="caution">
    <text evidence="3">The sequence shown here is derived from an EMBL/GenBank/DDBJ whole genome shotgun (WGS) entry which is preliminary data.</text>
</comment>
<evidence type="ECO:0000313" key="4">
    <source>
        <dbReference type="Proteomes" id="UP001187734"/>
    </source>
</evidence>
<evidence type="ECO:0000256" key="2">
    <source>
        <dbReference type="SAM" id="Phobius"/>
    </source>
</evidence>
<keyword evidence="2" id="KW-1133">Transmembrane helix</keyword>
<accession>A0AAE8LZ70</accession>
<evidence type="ECO:0000256" key="1">
    <source>
        <dbReference type="SAM" id="MobiDB-lite"/>
    </source>
</evidence>
<feature type="transmembrane region" description="Helical" evidence="2">
    <location>
        <begin position="60"/>
        <end position="86"/>
    </location>
</feature>
<feature type="region of interest" description="Disordered" evidence="1">
    <location>
        <begin position="115"/>
        <end position="143"/>
    </location>
</feature>
<organism evidence="3 4">
    <name type="scientific">Fusarium torulosum</name>
    <dbReference type="NCBI Taxonomy" id="33205"/>
    <lineage>
        <taxon>Eukaryota</taxon>
        <taxon>Fungi</taxon>
        <taxon>Dikarya</taxon>
        <taxon>Ascomycota</taxon>
        <taxon>Pezizomycotina</taxon>
        <taxon>Sordariomycetes</taxon>
        <taxon>Hypocreomycetidae</taxon>
        <taxon>Hypocreales</taxon>
        <taxon>Nectriaceae</taxon>
        <taxon>Fusarium</taxon>
    </lineage>
</organism>
<keyword evidence="2" id="KW-0812">Transmembrane</keyword>
<keyword evidence="2" id="KW-0472">Membrane</keyword>
<protein>
    <submittedName>
        <fullName evidence="3">Uncharacterized protein</fullName>
    </submittedName>
</protein>
<name>A0AAE8LZ70_9HYPO</name>
<feature type="compositionally biased region" description="Basic and acidic residues" evidence="1">
    <location>
        <begin position="115"/>
        <end position="130"/>
    </location>
</feature>
<keyword evidence="4" id="KW-1185">Reference proteome</keyword>
<sequence>MSSATQMPSEYASHQPSGYIPQAPPEYAPGVPAFDPQEFFQEPAPDYQSLLKNMPGNNEVLLACLLALIAVVALLALAIVFVFIMARREAAAREKEQSMYSEVFAAIRDATKEAAEEKKKEEAKKVEKQEAAPLAPDDSLPGSEASYTSMMAKWRVLTSGSLGLAP</sequence>
<gene>
    <name evidence="3" type="ORF">FTOL_01005</name>
</gene>
<dbReference type="EMBL" id="ONZP01000034">
    <property type="protein sequence ID" value="SPJ71277.1"/>
    <property type="molecule type" value="Genomic_DNA"/>
</dbReference>
<reference evidence="3" key="1">
    <citation type="submission" date="2018-03" db="EMBL/GenBank/DDBJ databases">
        <authorList>
            <person name="Guldener U."/>
        </authorList>
    </citation>
    <scope>NUCLEOTIDE SEQUENCE</scope>
</reference>
<evidence type="ECO:0000313" key="3">
    <source>
        <dbReference type="EMBL" id="SPJ71277.1"/>
    </source>
</evidence>
<proteinExistence type="predicted"/>
<dbReference type="Proteomes" id="UP001187734">
    <property type="component" value="Unassembled WGS sequence"/>
</dbReference>
<dbReference type="AlphaFoldDB" id="A0AAE8LZ70"/>